<dbReference type="Proteomes" id="UP000245626">
    <property type="component" value="Unassembled WGS sequence"/>
</dbReference>
<accession>A0ACD0NWW5</accession>
<dbReference type="EMBL" id="KZ819949">
    <property type="protein sequence ID" value="PWN50281.1"/>
    <property type="molecule type" value="Genomic_DNA"/>
</dbReference>
<reference evidence="1 2" key="1">
    <citation type="journal article" date="2018" name="Mol. Biol. Evol.">
        <title>Broad Genomic Sampling Reveals a Smut Pathogenic Ancestry of the Fungal Clade Ustilaginomycotina.</title>
        <authorList>
            <person name="Kijpornyongpan T."/>
            <person name="Mondo S.J."/>
            <person name="Barry K."/>
            <person name="Sandor L."/>
            <person name="Lee J."/>
            <person name="Lipzen A."/>
            <person name="Pangilinan J."/>
            <person name="LaButti K."/>
            <person name="Hainaut M."/>
            <person name="Henrissat B."/>
            <person name="Grigoriev I.V."/>
            <person name="Spatafora J.W."/>
            <person name="Aime M.C."/>
        </authorList>
    </citation>
    <scope>NUCLEOTIDE SEQUENCE [LARGE SCALE GENOMIC DNA]</scope>
    <source>
        <strain evidence="1 2">SA 807</strain>
    </source>
</reference>
<keyword evidence="2" id="KW-1185">Reference proteome</keyword>
<gene>
    <name evidence="1" type="ORF">IE53DRAFT_344423</name>
</gene>
<name>A0ACD0NWW5_9BASI</name>
<evidence type="ECO:0000313" key="2">
    <source>
        <dbReference type="Proteomes" id="UP000245626"/>
    </source>
</evidence>
<protein>
    <submittedName>
        <fullName evidence="1">Uncharacterized protein</fullName>
    </submittedName>
</protein>
<sequence length="478" mass="51030">MSTPTFSSDLLSPTQASPSRIKSQASVLDSTELPPSKKVKLEHNVAEQPASPASAKPEVGTKNVEPENTSRDPHRPKGHSPGPSRSHIQSASQDGGQEKFDSLVDVMGSAGVDLQAEEEAIQQRELLENSASTANQAEGRSQGDELYLQVYPLAFKVHTIAQKHGLGVDAAVLNYISLATRTRFRNLIEAMITSSRHRSWSSHHHPAPTFRNGGPMYEEVIRSDPQRQLAALERAEKGDEVIRRRARAERDESLSSPSSSFLLDGSSADQGVDGGFSTPRGGMDEKKKLKRMGPGVLARNLSDDVRKRLADSTAMRNLGGSTSKYSWLQTGATFGGSFSSPLQSKGKFKTNGGGLTSGDGDTTPTPNRVVSLPKPKFAPQAPAPKGGDSDLGSVGQGPLTRPAEGPEAGAGQTTSTPGAWGDVSARQAAKEEEDKKARLRVTIRDALFALEYERSAGVGRGSGESILYKNRVNPSNVN</sequence>
<proteinExistence type="predicted"/>
<organism evidence="1 2">
    <name type="scientific">Violaceomyces palustris</name>
    <dbReference type="NCBI Taxonomy" id="1673888"/>
    <lineage>
        <taxon>Eukaryota</taxon>
        <taxon>Fungi</taxon>
        <taxon>Dikarya</taxon>
        <taxon>Basidiomycota</taxon>
        <taxon>Ustilaginomycotina</taxon>
        <taxon>Ustilaginomycetes</taxon>
        <taxon>Violaceomycetales</taxon>
        <taxon>Violaceomycetaceae</taxon>
        <taxon>Violaceomyces</taxon>
    </lineage>
</organism>
<evidence type="ECO:0000313" key="1">
    <source>
        <dbReference type="EMBL" id="PWN50281.1"/>
    </source>
</evidence>